<comment type="catalytic activity">
    <reaction evidence="9">
        <text>diphthine-[translation elongation factor 2] + NH4(+) + ATP = diphthamide-[translation elongation factor 2] + AMP + diphosphate + H(+)</text>
        <dbReference type="Rhea" id="RHEA:19753"/>
        <dbReference type="Rhea" id="RHEA-COMP:10172"/>
        <dbReference type="Rhea" id="RHEA-COMP:10174"/>
        <dbReference type="ChEBI" id="CHEBI:15378"/>
        <dbReference type="ChEBI" id="CHEBI:16692"/>
        <dbReference type="ChEBI" id="CHEBI:28938"/>
        <dbReference type="ChEBI" id="CHEBI:30616"/>
        <dbReference type="ChEBI" id="CHEBI:33019"/>
        <dbReference type="ChEBI" id="CHEBI:82696"/>
        <dbReference type="ChEBI" id="CHEBI:456215"/>
        <dbReference type="EC" id="6.3.1.14"/>
    </reaction>
</comment>
<comment type="pathway">
    <text evidence="1">Protein modification; peptidyl-diphthamide biosynthesis.</text>
</comment>
<evidence type="ECO:0000313" key="11">
    <source>
        <dbReference type="EMBL" id="CAI8024348.1"/>
    </source>
</evidence>
<evidence type="ECO:0000256" key="3">
    <source>
        <dbReference type="ARBA" id="ARBA00012089"/>
    </source>
</evidence>
<dbReference type="InterPro" id="IPR035959">
    <property type="entry name" value="RutC-like_sf"/>
</dbReference>
<dbReference type="EC" id="6.3.1.14" evidence="3"/>
<evidence type="ECO:0000256" key="2">
    <source>
        <dbReference type="ARBA" id="ARBA00008496"/>
    </source>
</evidence>
<dbReference type="InterPro" id="IPR030662">
    <property type="entry name" value="DPH6/MJ0570"/>
</dbReference>
<evidence type="ECO:0000256" key="1">
    <source>
        <dbReference type="ARBA" id="ARBA00005156"/>
    </source>
</evidence>
<dbReference type="Gene3D" id="3.90.1490.10">
    <property type="entry name" value="putative n-type atp pyrophosphatase, domain 2"/>
    <property type="match status" value="1"/>
</dbReference>
<comment type="similarity">
    <text evidence="2">Belongs to the Diphthine--ammonia ligase family.</text>
</comment>
<dbReference type="FunFam" id="3.40.50.620:FF:000069">
    <property type="entry name" value="diphthine--ammonia ligase"/>
    <property type="match status" value="1"/>
</dbReference>
<evidence type="ECO:0000256" key="8">
    <source>
        <dbReference type="ARBA" id="ARBA00032849"/>
    </source>
</evidence>
<evidence type="ECO:0000256" key="4">
    <source>
        <dbReference type="ARBA" id="ARBA00018426"/>
    </source>
</evidence>
<dbReference type="AlphaFoldDB" id="A0AA35S801"/>
<dbReference type="NCBIfam" id="TIGR00290">
    <property type="entry name" value="MJ0570_dom"/>
    <property type="match status" value="1"/>
</dbReference>
<evidence type="ECO:0000259" key="10">
    <source>
        <dbReference type="Pfam" id="PF01902"/>
    </source>
</evidence>
<dbReference type="Pfam" id="PF01902">
    <property type="entry name" value="Diphthami_syn_2"/>
    <property type="match status" value="1"/>
</dbReference>
<name>A0AA35S801_GEOBA</name>
<keyword evidence="12" id="KW-1185">Reference proteome</keyword>
<organism evidence="11 12">
    <name type="scientific">Geodia barretti</name>
    <name type="common">Barrett's horny sponge</name>
    <dbReference type="NCBI Taxonomy" id="519541"/>
    <lineage>
        <taxon>Eukaryota</taxon>
        <taxon>Metazoa</taxon>
        <taxon>Porifera</taxon>
        <taxon>Demospongiae</taxon>
        <taxon>Heteroscleromorpha</taxon>
        <taxon>Tetractinellida</taxon>
        <taxon>Astrophorina</taxon>
        <taxon>Geodiidae</taxon>
        <taxon>Geodia</taxon>
    </lineage>
</organism>
<evidence type="ECO:0000256" key="7">
    <source>
        <dbReference type="ARBA" id="ARBA00031552"/>
    </source>
</evidence>
<dbReference type="GO" id="GO:0017183">
    <property type="term" value="P:protein histidyl modification to diphthamide"/>
    <property type="evidence" value="ECO:0007669"/>
    <property type="project" value="TreeGrafter"/>
</dbReference>
<dbReference type="InterPro" id="IPR006175">
    <property type="entry name" value="YjgF/YER057c/UK114"/>
</dbReference>
<evidence type="ECO:0000256" key="9">
    <source>
        <dbReference type="ARBA" id="ARBA00048108"/>
    </source>
</evidence>
<dbReference type="Gene3D" id="3.40.50.620">
    <property type="entry name" value="HUPs"/>
    <property type="match status" value="1"/>
</dbReference>
<accession>A0AA35S801</accession>
<proteinExistence type="inferred from homology"/>
<dbReference type="InterPro" id="IPR014729">
    <property type="entry name" value="Rossmann-like_a/b/a_fold"/>
</dbReference>
<dbReference type="SUPFAM" id="SSF52402">
    <property type="entry name" value="Adenine nucleotide alpha hydrolases-like"/>
    <property type="match status" value="1"/>
</dbReference>
<dbReference type="PANTHER" id="PTHR12196:SF2">
    <property type="entry name" value="DIPHTHINE--AMMONIA LIGASE"/>
    <property type="match status" value="1"/>
</dbReference>
<protein>
    <recommendedName>
        <fullName evidence="4">Diphthine--ammonia ligase</fullName>
        <ecNumber evidence="3">6.3.1.14</ecNumber>
    </recommendedName>
    <alternativeName>
        <fullName evidence="6">ATP-binding domain-containing protein 4</fullName>
    </alternativeName>
    <alternativeName>
        <fullName evidence="5">Diphthamide synthase</fullName>
    </alternativeName>
    <alternativeName>
        <fullName evidence="7">Diphthamide synthetase</fullName>
    </alternativeName>
    <alternativeName>
        <fullName evidence="8">Protein DPH6 homolog</fullName>
    </alternativeName>
</protein>
<dbReference type="CDD" id="cd01994">
    <property type="entry name" value="AANH_PF0828-like"/>
    <property type="match status" value="1"/>
</dbReference>
<evidence type="ECO:0000313" key="12">
    <source>
        <dbReference type="Proteomes" id="UP001174909"/>
    </source>
</evidence>
<keyword evidence="11" id="KW-0436">Ligase</keyword>
<sequence length="591" mass="64909">MRVVALISGGKDSCYSAMQCVAAGHTLVALANLQPEGKEEELDSYMFQTVGHEAVELVAHAMGLPLYRATTSGRSKGRGLQYRQQEGDEVEDLFGLLQGVQRLEKVEGVASGAVLSDYQRLRVEHVCQRLGLTSLALLWRREQSELLEEMILSGVSAVLVKVACIGLKASHLGRSLQEMKPHLSKLVRPSLLTCDPASTSLQARQYGVNVCGEGGEYETLTLDCPLFSHSIVIAQLKPSLLLLLFFLFFLILRNGQEFNNSHKSGPLSMVSPYEVSADSVATVSDSVRGEEWRVWRWAGFDGRGEDVSQQTSHVLTQLSSWLEERGAMSRDVALSHLFLSSMEDFPLVNSLYKQFFPSSPPARVCVQVSLPQGVLLRLETLLYQPERGEEGDAERGLVEMHVQSVSGWAPANIGPYSQAVRVSDKMSGCGPVIAFVRVPGLPRGACVEWSFTALSSPHSPLHRPESPRVGLCDAGKVCVRELSQRLTPLGLSERRLTTLRWFLPHFSSTPTHSSAELFGLTLACPSVAATICEGYFGQNCSLSLLARPPPFLTDPNRTPSPFSHIIVSTCCEMKCEMCNFCMPLIECQIYS</sequence>
<dbReference type="PANTHER" id="PTHR12196">
    <property type="entry name" value="DOMAIN OF UNKNOWN FUNCTION 71 DUF71 -CONTAINING PROTEIN"/>
    <property type="match status" value="1"/>
</dbReference>
<dbReference type="Gene3D" id="3.30.1330.40">
    <property type="entry name" value="RutC-like"/>
    <property type="match status" value="1"/>
</dbReference>
<dbReference type="Proteomes" id="UP001174909">
    <property type="component" value="Unassembled WGS sequence"/>
</dbReference>
<dbReference type="EMBL" id="CASHTH010002072">
    <property type="protein sequence ID" value="CAI8024348.1"/>
    <property type="molecule type" value="Genomic_DNA"/>
</dbReference>
<dbReference type="SUPFAM" id="SSF55298">
    <property type="entry name" value="YjgF-like"/>
    <property type="match status" value="2"/>
</dbReference>
<reference evidence="11" key="1">
    <citation type="submission" date="2023-03" db="EMBL/GenBank/DDBJ databases">
        <authorList>
            <person name="Steffen K."/>
            <person name="Cardenas P."/>
        </authorList>
    </citation>
    <scope>NUCLEOTIDE SEQUENCE</scope>
</reference>
<evidence type="ECO:0000256" key="6">
    <source>
        <dbReference type="ARBA" id="ARBA00031202"/>
    </source>
</evidence>
<gene>
    <name evidence="11" type="ORF">GBAR_LOCUS14150</name>
</gene>
<dbReference type="GO" id="GO:0017178">
    <property type="term" value="F:diphthine-ammonia ligase activity"/>
    <property type="evidence" value="ECO:0007669"/>
    <property type="project" value="UniProtKB-EC"/>
</dbReference>
<dbReference type="Pfam" id="PF01042">
    <property type="entry name" value="Ribonuc_L-PSP"/>
    <property type="match status" value="1"/>
</dbReference>
<evidence type="ECO:0000256" key="5">
    <source>
        <dbReference type="ARBA" id="ARBA00029814"/>
    </source>
</evidence>
<dbReference type="InterPro" id="IPR002761">
    <property type="entry name" value="Diphthami_syn_dom"/>
</dbReference>
<feature type="domain" description="Diphthamide synthase" evidence="10">
    <location>
        <begin position="1"/>
        <end position="236"/>
    </location>
</feature>
<comment type="caution">
    <text evidence="11">The sequence shown here is derived from an EMBL/GenBank/DDBJ whole genome shotgun (WGS) entry which is preliminary data.</text>
</comment>